<comment type="cofactor">
    <cofactor evidence="1">
        <name>pantetheine 4'-phosphate</name>
        <dbReference type="ChEBI" id="CHEBI:47942"/>
    </cofactor>
</comment>
<dbReference type="Gene3D" id="3.30.559.30">
    <property type="entry name" value="Nonribosomal peptide synthetase, condensation domain"/>
    <property type="match status" value="2"/>
</dbReference>
<evidence type="ECO:0000256" key="2">
    <source>
        <dbReference type="ARBA" id="ARBA00022450"/>
    </source>
</evidence>
<accession>A0A8J7QEA1</accession>
<reference evidence="5" key="1">
    <citation type="submission" date="2021-03" db="EMBL/GenBank/DDBJ databases">
        <authorList>
            <person name="Wang G."/>
        </authorList>
    </citation>
    <scope>NUCLEOTIDE SEQUENCE</scope>
    <source>
        <strain evidence="5">KCTC 12899</strain>
    </source>
</reference>
<dbReference type="Pfam" id="PF00550">
    <property type="entry name" value="PP-binding"/>
    <property type="match status" value="1"/>
</dbReference>
<dbReference type="InterPro" id="IPR045851">
    <property type="entry name" value="AMP-bd_C_sf"/>
</dbReference>
<dbReference type="SUPFAM" id="SSF52777">
    <property type="entry name" value="CoA-dependent acyltransferases"/>
    <property type="match status" value="4"/>
</dbReference>
<keyword evidence="6" id="KW-1185">Reference proteome</keyword>
<organism evidence="5 6">
    <name type="scientific">Acanthopleuribacter pedis</name>
    <dbReference type="NCBI Taxonomy" id="442870"/>
    <lineage>
        <taxon>Bacteria</taxon>
        <taxon>Pseudomonadati</taxon>
        <taxon>Acidobacteriota</taxon>
        <taxon>Holophagae</taxon>
        <taxon>Acanthopleuribacterales</taxon>
        <taxon>Acanthopleuribacteraceae</taxon>
        <taxon>Acanthopleuribacter</taxon>
    </lineage>
</organism>
<dbReference type="GO" id="GO:0044550">
    <property type="term" value="P:secondary metabolite biosynthetic process"/>
    <property type="evidence" value="ECO:0007669"/>
    <property type="project" value="TreeGrafter"/>
</dbReference>
<dbReference type="CDD" id="cd02440">
    <property type="entry name" value="AdoMet_MTases"/>
    <property type="match status" value="1"/>
</dbReference>
<name>A0A8J7QEA1_9BACT</name>
<evidence type="ECO:0000313" key="5">
    <source>
        <dbReference type="EMBL" id="MBO1323007.1"/>
    </source>
</evidence>
<dbReference type="InterPro" id="IPR001242">
    <property type="entry name" value="Condensation_dom"/>
</dbReference>
<dbReference type="InterPro" id="IPR041464">
    <property type="entry name" value="TubC_N"/>
</dbReference>
<dbReference type="Pfam" id="PF00501">
    <property type="entry name" value="AMP-binding"/>
    <property type="match status" value="2"/>
</dbReference>
<dbReference type="Pfam" id="PF13193">
    <property type="entry name" value="AMP-binding_C"/>
    <property type="match status" value="1"/>
</dbReference>
<dbReference type="PANTHER" id="PTHR45527">
    <property type="entry name" value="NONRIBOSOMAL PEPTIDE SYNTHETASE"/>
    <property type="match status" value="1"/>
</dbReference>
<dbReference type="Pfam" id="PF00668">
    <property type="entry name" value="Condensation"/>
    <property type="match status" value="2"/>
</dbReference>
<dbReference type="GO" id="GO:0031177">
    <property type="term" value="F:phosphopantetheine binding"/>
    <property type="evidence" value="ECO:0007669"/>
    <property type="project" value="TreeGrafter"/>
</dbReference>
<dbReference type="Gene3D" id="3.30.300.30">
    <property type="match status" value="3"/>
</dbReference>
<keyword evidence="2" id="KW-0596">Phosphopantetheine</keyword>
<dbReference type="EMBL" id="JAFREP010000047">
    <property type="protein sequence ID" value="MBO1323007.1"/>
    <property type="molecule type" value="Genomic_DNA"/>
</dbReference>
<dbReference type="GO" id="GO:0003824">
    <property type="term" value="F:catalytic activity"/>
    <property type="evidence" value="ECO:0007669"/>
    <property type="project" value="InterPro"/>
</dbReference>
<dbReference type="Gene3D" id="3.40.50.12780">
    <property type="entry name" value="N-terminal domain of ligase-like"/>
    <property type="match status" value="2"/>
</dbReference>
<dbReference type="RefSeq" id="WP_207862979.1">
    <property type="nucleotide sequence ID" value="NZ_JAFREP010000047.1"/>
</dbReference>
<dbReference type="PROSITE" id="PS00012">
    <property type="entry name" value="PHOSPHOPANTETHEINE"/>
    <property type="match status" value="1"/>
</dbReference>
<dbReference type="Gene3D" id="3.30.559.10">
    <property type="entry name" value="Chloramphenicol acetyltransferase-like domain"/>
    <property type="match status" value="2"/>
</dbReference>
<dbReference type="InterPro" id="IPR023213">
    <property type="entry name" value="CAT-like_dom_sf"/>
</dbReference>
<dbReference type="Pfam" id="PF18563">
    <property type="entry name" value="TubC_N"/>
    <property type="match status" value="1"/>
</dbReference>
<protein>
    <submittedName>
        <fullName evidence="5">AMP-binding protein</fullName>
    </submittedName>
</protein>
<dbReference type="InterPro" id="IPR006162">
    <property type="entry name" value="Ppantetheine_attach_site"/>
</dbReference>
<gene>
    <name evidence="5" type="ORF">J3U88_31365</name>
</gene>
<dbReference type="InterPro" id="IPR044894">
    <property type="entry name" value="TubC_N_sf"/>
</dbReference>
<sequence length="2524" mass="286117">MTPQEPFGSWSGTETREIRNLLLELNARGVKIWLEEGRLQTHAPNGSLNSSLQTKIEAVAEELKTFLTKKEKVLEDYAPSLSFAQQRVWFLEQLQPDNQANRLQATVDLWGPLSVATLERAVAGIVDRHEILRTTFPVRHGVPHQQIHAHASLTLDRLDWRNFEREVQKAQLSDLAATQAHVPFDLTRLPLLRLFLIRNSEDHYTLLMTMHQLVGDQESLHLFCRELGERYAAFHDSQPERPPLFGSQYSDFSSRQRAYQLEDEAAMSLAFWERHLAGAPPILDLPFDRARTPRLQYHGSQVSFALDMLQSSNLEGLAKRTGTSVFTVLLAAWATLLSRLCRTDDLVIGLPVVNRGTEEWQGLIGPFVNTLPLRLHPHQHFTFLAFLQKVRETSMQAFEHGEIPFEKIVEVVQPERDLSHHPLIQVMFSLRNMPSEELSFANINGTLNEYELQANKLDLSLVMWESLVDGSLHGSFHYNTELFDATTIQRWINHFITLVAAITADNKKALCDLGWLNAREHHALLSAGRPRPEMEHEAGLFWTQFEQQARQRPEVPAILSDRGNMTRGKLLATANRLALYLRAQGLQPGDRVSFFLEDHDYVPVTWLAVMRAGGVLVPLNPNHSPTRLSWQIHDAQIRVILVERRLETRLPRHRVLQIFYDQLDEVLAEDDGDVVDLPLPRPDQGALLAYTTDNEGNPRGLLLSHQLIHNHLKGVLGLFRFQPGDRMLLLSPLAQDMGIEQILAPLAAGVAVVVAAEIHQDGDWLTHLIGVHAVTHLIAPPNLLQNWLDSLVRDQGHARLQHLRVVLSGSETLAPEILELWAETPLKHRARLINSYGPSELGICTTAFEVPSTWFESAAPTRIPIGHPRGSCWVAVLDQQGQPVPTGVPGELCVGGRMTAEFFTNQPMKTAELMQPDPFGGTRGGRLFRTGDLARFKPRPDGSPGNLEYLGRASNQIWVRGYRIETGTIETLLIEHPQIQVAAVVAIRGKGSQTELIAFIVGEAGPSEIRAFLAAQLPAYHLPTRYEYRTALPLLATGKIDRVALERDATRTQRLLDPHLSSYQPPNTPVESLLAAIWGSLLGLSHIGRGDHFFEMGGHSLLAAKVLARIQHCFRVEVPLPRLFELPRLRDLAGHISMLRSKGHLRLPPIDIIQHNQPAPLSYQQRYLWRAYRHGLAFARYPLFAAVRLRGTLNQQALAQAVDDIWQRHHALRIRVSEVGPDAYQTIADPRNANMELIDFSHHSVTLRGEATRAHFRNLFALPIDLEHDPLMRAGLIRLRTDDWVFYLSLHPLAGDRSSLELIFQETMQLYRCFDEELPAPLTPLTCQYTDFAYWQQTNKPKIRRAHQSLDPSPHHDQEVTCTHPRLPIDGSRPANPNYRGGRWRFHLDQETTSSLLTLVNHQKTDLYSVLFSGFATLLGRYSGQSVFQIAIPHENRDQATCEQTVGPFARYLWVACDLAGDPSFVDLVQRLQEAVLQAYTHRDDPEALQNIEPRGSTVVPRVTIQQIFTRELPNPVNRHLTQEWLDLIPERVCCEIGLEFELKEDHLVCDFIFARELFKETTLARMSRHWTTLLRAAARTPQRPISTLPLLGRREWADVLRQTRREQALDAGNNDQTSRWFANEHWVEHQTAMIRGTFNMSYRLLHRRADQLAQWLTQQGVMPGDWVACFFEPSPEAVIAVLATLKMGASVAPLDAELPIKHLTRYMQAVKPKVLLTQASLAQTALPLASCARFCMAVELDTKWSQSEFKGEAWTVPEVDIDFPAYAVFHPGEPEKPRVTVVSRRGLMNYLEWFHRFVPMDSTNISLWRSSLAHDSCFWEILAPLNSGAILVIPEEAVQGRSKNLARTIHQHQVTHLHVYPSLLSHLLDEVQDARLDSLRCVMTSGQSLSMPLQDRFFHRFSAGKTTLLNLYGPAECGIETLAWTCRPRRVPLVGEPIDRMEAYILDAHFRPVPAGVPGELYLGGVGLALGYWDDAERTAERFVPHPFSKQAGQRLFRTYERARFVPGPAGQSNVIALLGSTKRQIKVDNRRVDLSQIEAHLRYHQGIKDAAVLPQYDRHGGAVLTAFVEPDRPAMEQEALAHWEAQPGEARKQATLGSLREWSRYVGKGAITVPEWRESLEQAAHRIRALKPKRVLEMGCGMGSLMARVAPHCEVYHACEDSPDSLKQARAVQNTQPELAHVQLEARAVNQWDGLDAGYYDAVIFPSQVHFYPSLEFLANVIEHAGRVLRPGGFIFFDGIRDLRLLEAYHAMQQMRLADPDTTVEELRARIKDQTAREENLLLHPYYFFDLQEKLQPLEHVQILLKRGGMANQINVFSYDVILHFGMHPESQENLHFEHLPPYSDTAMLTRALTMRQGDLVMIRGLRHAGIHEARERLRLIEKARPYMTVEKLQRDLARREVVGLDPEVVRQASNEHGAKLSIAESREAGLFSVLFRRAHAVARPIAWDAPRPAAVAEVKQFSNDPLHNKYSRRLLPEVKALLSAELPPFMVPREYHLVPQFPREKNGAVDLEKLTGMVPRD</sequence>
<evidence type="ECO:0000259" key="4">
    <source>
        <dbReference type="PROSITE" id="PS50075"/>
    </source>
</evidence>
<feature type="domain" description="Carrier" evidence="4">
    <location>
        <begin position="1065"/>
        <end position="1140"/>
    </location>
</feature>
<dbReference type="Gene3D" id="3.40.50.150">
    <property type="entry name" value="Vaccinia Virus protein VP39"/>
    <property type="match status" value="1"/>
</dbReference>
<keyword evidence="3" id="KW-0597">Phosphoprotein</keyword>
<dbReference type="InterPro" id="IPR025110">
    <property type="entry name" value="AMP-bd_C"/>
</dbReference>
<dbReference type="Gene3D" id="1.10.10.1830">
    <property type="entry name" value="Non-ribosomal peptide synthase, adenylation domain"/>
    <property type="match status" value="1"/>
</dbReference>
<dbReference type="InterPro" id="IPR036736">
    <property type="entry name" value="ACP-like_sf"/>
</dbReference>
<dbReference type="InterPro" id="IPR041698">
    <property type="entry name" value="Methyltransf_25"/>
</dbReference>
<dbReference type="InterPro" id="IPR029063">
    <property type="entry name" value="SAM-dependent_MTases_sf"/>
</dbReference>
<dbReference type="InterPro" id="IPR009081">
    <property type="entry name" value="PP-bd_ACP"/>
</dbReference>
<evidence type="ECO:0000256" key="1">
    <source>
        <dbReference type="ARBA" id="ARBA00001957"/>
    </source>
</evidence>
<comment type="caution">
    <text evidence="5">The sequence shown here is derived from an EMBL/GenBank/DDBJ whole genome shotgun (WGS) entry which is preliminary data.</text>
</comment>
<proteinExistence type="predicted"/>
<dbReference type="GO" id="GO:0043041">
    <property type="term" value="P:amino acid activation for nonribosomal peptide biosynthetic process"/>
    <property type="evidence" value="ECO:0007669"/>
    <property type="project" value="TreeGrafter"/>
</dbReference>
<dbReference type="PROSITE" id="PS50075">
    <property type="entry name" value="CARRIER"/>
    <property type="match status" value="1"/>
</dbReference>
<dbReference type="Proteomes" id="UP000664417">
    <property type="component" value="Unassembled WGS sequence"/>
</dbReference>
<dbReference type="InterPro" id="IPR000873">
    <property type="entry name" value="AMP-dep_synth/lig_dom"/>
</dbReference>
<evidence type="ECO:0000313" key="6">
    <source>
        <dbReference type="Proteomes" id="UP000664417"/>
    </source>
</evidence>
<dbReference type="PANTHER" id="PTHR45527:SF1">
    <property type="entry name" value="FATTY ACID SYNTHASE"/>
    <property type="match status" value="1"/>
</dbReference>
<dbReference type="SUPFAM" id="SSF53335">
    <property type="entry name" value="S-adenosyl-L-methionine-dependent methyltransferases"/>
    <property type="match status" value="1"/>
</dbReference>
<evidence type="ECO:0000256" key="3">
    <source>
        <dbReference type="ARBA" id="ARBA00022553"/>
    </source>
</evidence>
<dbReference type="Gene3D" id="1.10.1200.10">
    <property type="entry name" value="ACP-like"/>
    <property type="match status" value="1"/>
</dbReference>
<dbReference type="Pfam" id="PF13649">
    <property type="entry name" value="Methyltransf_25"/>
    <property type="match status" value="1"/>
</dbReference>
<dbReference type="SUPFAM" id="SSF56801">
    <property type="entry name" value="Acetyl-CoA synthetase-like"/>
    <property type="match status" value="2"/>
</dbReference>
<dbReference type="CDD" id="cd19531">
    <property type="entry name" value="LCL_NRPS-like"/>
    <property type="match status" value="1"/>
</dbReference>
<dbReference type="InterPro" id="IPR042099">
    <property type="entry name" value="ANL_N_sf"/>
</dbReference>
<dbReference type="GO" id="GO:0005737">
    <property type="term" value="C:cytoplasm"/>
    <property type="evidence" value="ECO:0007669"/>
    <property type="project" value="TreeGrafter"/>
</dbReference>
<dbReference type="SUPFAM" id="SSF47336">
    <property type="entry name" value="ACP-like"/>
    <property type="match status" value="1"/>
</dbReference>